<comment type="caution">
    <text evidence="2">The sequence shown here is derived from an EMBL/GenBank/DDBJ whole genome shotgun (WGS) entry which is preliminary data.</text>
</comment>
<protein>
    <submittedName>
        <fullName evidence="2">Uncharacterized protein</fullName>
    </submittedName>
</protein>
<gene>
    <name evidence="2" type="ORF">RB2654_14115</name>
</gene>
<dbReference type="HOGENOM" id="CLU_2735257_0_0_5"/>
<proteinExistence type="predicted"/>
<name>A3VGM2_9RHOB</name>
<evidence type="ECO:0000313" key="3">
    <source>
        <dbReference type="Proteomes" id="UP000002931"/>
    </source>
</evidence>
<accession>A3VGM2</accession>
<reference evidence="2 3" key="1">
    <citation type="journal article" date="2010" name="J. Bacteriol.">
        <title>Genome sequences of Pelagibaca bermudensis HTCC2601T and Maritimibacter alkaliphilus HTCC2654T, the type strains of two marine Roseobacter genera.</title>
        <authorList>
            <person name="Thrash J.C."/>
            <person name="Cho J.C."/>
            <person name="Ferriera S."/>
            <person name="Johnson J."/>
            <person name="Vergin K.L."/>
            <person name="Giovannoni S.J."/>
        </authorList>
    </citation>
    <scope>NUCLEOTIDE SEQUENCE [LARGE SCALE GENOMIC DNA]</scope>
    <source>
        <strain evidence="2 3">HTCC2654</strain>
    </source>
</reference>
<keyword evidence="3" id="KW-1185">Reference proteome</keyword>
<dbReference type="AlphaFoldDB" id="A3VGM2"/>
<feature type="compositionally biased region" description="Low complexity" evidence="1">
    <location>
        <begin position="18"/>
        <end position="27"/>
    </location>
</feature>
<sequence length="71" mass="7918">MAAPPPARDPGTGPRPRPGWSGRAPFPADAPPPAHRCARPPLRVSKWLTRPRRQGRHRAGRNYPSQQRPSR</sequence>
<feature type="region of interest" description="Disordered" evidence="1">
    <location>
        <begin position="1"/>
        <end position="71"/>
    </location>
</feature>
<feature type="compositionally biased region" description="Pro residues" evidence="1">
    <location>
        <begin position="1"/>
        <end position="17"/>
    </location>
</feature>
<organism evidence="2 3">
    <name type="scientific">Maritimibacter alkaliphilus HTCC2654</name>
    <dbReference type="NCBI Taxonomy" id="314271"/>
    <lineage>
        <taxon>Bacteria</taxon>
        <taxon>Pseudomonadati</taxon>
        <taxon>Pseudomonadota</taxon>
        <taxon>Alphaproteobacteria</taxon>
        <taxon>Rhodobacterales</taxon>
        <taxon>Roseobacteraceae</taxon>
        <taxon>Maritimibacter</taxon>
    </lineage>
</organism>
<feature type="compositionally biased region" description="Basic residues" evidence="1">
    <location>
        <begin position="49"/>
        <end position="60"/>
    </location>
</feature>
<dbReference type="Proteomes" id="UP000002931">
    <property type="component" value="Unassembled WGS sequence"/>
</dbReference>
<dbReference type="EMBL" id="AAMT01000008">
    <property type="protein sequence ID" value="EAQ12427.1"/>
    <property type="molecule type" value="Genomic_DNA"/>
</dbReference>
<evidence type="ECO:0000256" key="1">
    <source>
        <dbReference type="SAM" id="MobiDB-lite"/>
    </source>
</evidence>
<evidence type="ECO:0000313" key="2">
    <source>
        <dbReference type="EMBL" id="EAQ12427.1"/>
    </source>
</evidence>